<dbReference type="Proteomes" id="UP001438953">
    <property type="component" value="Unassembled WGS sequence"/>
</dbReference>
<reference evidence="1 2" key="1">
    <citation type="submission" date="2024-01" db="EMBL/GenBank/DDBJ databases">
        <authorList>
            <person name="Deng Y."/>
            <person name="Su J."/>
        </authorList>
    </citation>
    <scope>NUCLEOTIDE SEQUENCE [LARGE SCALE GENOMIC DNA]</scope>
    <source>
        <strain evidence="1 2">CPCC 100088</strain>
    </source>
</reference>
<evidence type="ECO:0000313" key="1">
    <source>
        <dbReference type="EMBL" id="MER5172256.1"/>
    </source>
</evidence>
<accession>A0ABV1SH81</accession>
<name>A0ABV1SH81_9RHOB</name>
<dbReference type="EMBL" id="JAYWLC010000007">
    <property type="protein sequence ID" value="MER5172256.1"/>
    <property type="molecule type" value="Genomic_DNA"/>
</dbReference>
<comment type="caution">
    <text evidence="1">The sequence shown here is derived from an EMBL/GenBank/DDBJ whole genome shotgun (WGS) entry which is preliminary data.</text>
</comment>
<reference evidence="1 2" key="2">
    <citation type="submission" date="2024-06" db="EMBL/GenBank/DDBJ databases">
        <title>Thioclava kandeliae sp. nov. from a rhizosphere soil sample of Kandelia candel in a mangrove.</title>
        <authorList>
            <person name="Mu T."/>
        </authorList>
    </citation>
    <scope>NUCLEOTIDE SEQUENCE [LARGE SCALE GENOMIC DNA]</scope>
    <source>
        <strain evidence="1 2">CPCC 100088</strain>
    </source>
</reference>
<protein>
    <submittedName>
        <fullName evidence="1">Uncharacterized protein</fullName>
    </submittedName>
</protein>
<keyword evidence="2" id="KW-1185">Reference proteome</keyword>
<evidence type="ECO:0000313" key="2">
    <source>
        <dbReference type="Proteomes" id="UP001438953"/>
    </source>
</evidence>
<organism evidence="1 2">
    <name type="scientific">Thioclava kandeliae</name>
    <dbReference type="NCBI Taxonomy" id="3070818"/>
    <lineage>
        <taxon>Bacteria</taxon>
        <taxon>Pseudomonadati</taxon>
        <taxon>Pseudomonadota</taxon>
        <taxon>Alphaproteobacteria</taxon>
        <taxon>Rhodobacterales</taxon>
        <taxon>Paracoccaceae</taxon>
        <taxon>Thioclava</taxon>
    </lineage>
</organism>
<proteinExistence type="predicted"/>
<dbReference type="RefSeq" id="WP_350937003.1">
    <property type="nucleotide sequence ID" value="NZ_JAYWLC010000007.1"/>
</dbReference>
<sequence>MSQQSSEENFIVLCIAQRGRLEHEAVVFTRSFRATNPEFKGRLIVAEPTGVRWREPTTLTPEIRAILEEDGAEILPFENRHFGEDYPYGNKIEALAALPAQPFIFFDTDTVFTAPLPPLDFSYPTASMRREGTWPEPPLYGPGYHEIWKCLYDRFGIAFEPTLDLSQPEEFWKRFLYFNAGWFMGADAQEFGARFLRFALSIRDETPDELACQSLDPWLDQIALPLVIASLGGGRPPASLDALDGASSCHYRTLPLLYARESESAIAMVEEVCTPNRIKKVIKAYEPIRKLVLQGKGKKIRALFDQNDLPRREKVMRNRIKREGLWLR</sequence>
<gene>
    <name evidence="1" type="ORF">VSX56_10765</name>
</gene>